<dbReference type="AlphaFoldDB" id="A0A8S3UU33"/>
<name>A0A8S3UU33_MYTED</name>
<accession>A0A8S3UU33</accession>
<protein>
    <submittedName>
        <fullName evidence="1">Uncharacterized protein</fullName>
    </submittedName>
</protein>
<evidence type="ECO:0000313" key="1">
    <source>
        <dbReference type="EMBL" id="CAG2247381.1"/>
    </source>
</evidence>
<comment type="caution">
    <text evidence="1">The sequence shown here is derived from an EMBL/GenBank/DDBJ whole genome shotgun (WGS) entry which is preliminary data.</text>
</comment>
<proteinExistence type="predicted"/>
<gene>
    <name evidence="1" type="ORF">MEDL_59288</name>
</gene>
<reference evidence="1" key="1">
    <citation type="submission" date="2021-03" db="EMBL/GenBank/DDBJ databases">
        <authorList>
            <person name="Bekaert M."/>
        </authorList>
    </citation>
    <scope>NUCLEOTIDE SEQUENCE</scope>
</reference>
<dbReference type="EMBL" id="CAJPWZ010002902">
    <property type="protein sequence ID" value="CAG2247381.1"/>
    <property type="molecule type" value="Genomic_DNA"/>
</dbReference>
<keyword evidence="2" id="KW-1185">Reference proteome</keyword>
<sequence>MDTSLISDDLVSNVSSTRLETNLDDFSMATFVPAPYQTAEAKTRKISKAESVPDKKVKTADTKMTRKVVLKERVDNSYNKSSVKSESAADVTCHSKKTRMLSEEEIDTITKIHTICNGQRTVQYLDLNDIPLNFKHFPPPKRASKVVWNHDISTDEKIHHTPQSKLPSLPRPILQQKPKDFTYPYKEDEPSPIVITKVRRMITKVHHSHLLPGDGQGVSQKHLLPGDGQGVSQKHLLPGDGQGVSQNHLHSFVIVGLVP</sequence>
<evidence type="ECO:0000313" key="2">
    <source>
        <dbReference type="Proteomes" id="UP000683360"/>
    </source>
</evidence>
<dbReference type="Proteomes" id="UP000683360">
    <property type="component" value="Unassembled WGS sequence"/>
</dbReference>
<organism evidence="1 2">
    <name type="scientific">Mytilus edulis</name>
    <name type="common">Blue mussel</name>
    <dbReference type="NCBI Taxonomy" id="6550"/>
    <lineage>
        <taxon>Eukaryota</taxon>
        <taxon>Metazoa</taxon>
        <taxon>Spiralia</taxon>
        <taxon>Lophotrochozoa</taxon>
        <taxon>Mollusca</taxon>
        <taxon>Bivalvia</taxon>
        <taxon>Autobranchia</taxon>
        <taxon>Pteriomorphia</taxon>
        <taxon>Mytilida</taxon>
        <taxon>Mytiloidea</taxon>
        <taxon>Mytilidae</taxon>
        <taxon>Mytilinae</taxon>
        <taxon>Mytilus</taxon>
    </lineage>
</organism>
<dbReference type="OrthoDB" id="6137713at2759"/>